<sequence>MLRKKKDDPASPSAKQGSRPSQSNTDPSRQGALSRDGSGTSLVRRLSRRSKAETARAQHRRLKCCPLTTTHYDEAERYHRPVTKSRLYTNLHDIISDNNARACFLQFLEGTEVVHTVQFLHDAYCVYQQWRQMPSSPRDEELPHQRRLLDAHFGNDAAALPIPPETQVKLTTRPDAASLAAAIAAVESALQQVSLPAFLRSQHYAAMCSALLTSPELRLEDIVHNDEVLMVFMQFLERHNASTVIHFWLLADNFANTFDATSPEQRKEDALGIYNRFFSLQSPEPLGVDEQARTAVEANICSDAGVGRECFAEPDHIVYTALRLHFFPLFRESEDFSHYLAELSKHGLDDSGAHPHSHVGTKHVRKYSHDPSCLGYVDHFGLYIRDAAVAMEPSLDTDLLLTGIGVGIGSRMKKAFGRSSQTPQEELFQAWEAAKSVVHEIREQMFKTGVLYRPQLA</sequence>
<gene>
    <name evidence="3" type="ORF">PTSG_06604</name>
</gene>
<dbReference type="GO" id="GO:0005739">
    <property type="term" value="C:mitochondrion"/>
    <property type="evidence" value="ECO:0007669"/>
    <property type="project" value="TreeGrafter"/>
</dbReference>
<dbReference type="AlphaFoldDB" id="F2UFG6"/>
<dbReference type="OrthoDB" id="5584247at2759"/>
<reference evidence="3" key="1">
    <citation type="submission" date="2009-08" db="EMBL/GenBank/DDBJ databases">
        <title>Annotation of Salpingoeca rosetta.</title>
        <authorList>
            <consortium name="The Broad Institute Genome Sequencing Platform"/>
            <person name="Russ C."/>
            <person name="Cuomo C."/>
            <person name="Burger G."/>
            <person name="Gray M.W."/>
            <person name="Holland P.W.H."/>
            <person name="King N."/>
            <person name="Lang F.B.F."/>
            <person name="Roger A.J."/>
            <person name="Ruiz-Trillo I."/>
            <person name="Young S.K."/>
            <person name="Zeng Q."/>
            <person name="Gargeya S."/>
            <person name="Alvarado L."/>
            <person name="Berlin A."/>
            <person name="Chapman S.B."/>
            <person name="Chen Z."/>
            <person name="Freedman E."/>
            <person name="Gellesch M."/>
            <person name="Goldberg J."/>
            <person name="Griggs A."/>
            <person name="Gujja S."/>
            <person name="Heilman E."/>
            <person name="Heiman D."/>
            <person name="Howarth C."/>
            <person name="Mehta T."/>
            <person name="Neiman D."/>
            <person name="Pearson M."/>
            <person name="Roberts A."/>
            <person name="Saif S."/>
            <person name="Shea T."/>
            <person name="Shenoy N."/>
            <person name="Sisk P."/>
            <person name="Stolte C."/>
            <person name="Sykes S."/>
            <person name="White J."/>
            <person name="Yandava C."/>
            <person name="Haas B."/>
            <person name="Nusbaum C."/>
            <person name="Birren B."/>
        </authorList>
    </citation>
    <scope>NUCLEOTIDE SEQUENCE [LARGE SCALE GENOMIC DNA]</scope>
    <source>
        <strain evidence="3">ATCC 50818</strain>
    </source>
</reference>
<evidence type="ECO:0000259" key="2">
    <source>
        <dbReference type="PROSITE" id="PS50132"/>
    </source>
</evidence>
<protein>
    <recommendedName>
        <fullName evidence="2">RGS domain-containing protein</fullName>
    </recommendedName>
</protein>
<dbReference type="InParanoid" id="F2UFG6"/>
<dbReference type="PROSITE" id="PS50132">
    <property type="entry name" value="RGS"/>
    <property type="match status" value="1"/>
</dbReference>
<dbReference type="SUPFAM" id="SSF48097">
    <property type="entry name" value="Regulator of G-protein signaling, RGS"/>
    <property type="match status" value="2"/>
</dbReference>
<dbReference type="GeneID" id="16072550"/>
<dbReference type="EMBL" id="GL832972">
    <property type="protein sequence ID" value="EGD75534.1"/>
    <property type="molecule type" value="Genomic_DNA"/>
</dbReference>
<proteinExistence type="predicted"/>
<feature type="compositionally biased region" description="Polar residues" evidence="1">
    <location>
        <begin position="13"/>
        <end position="28"/>
    </location>
</feature>
<dbReference type="GO" id="GO:0005886">
    <property type="term" value="C:plasma membrane"/>
    <property type="evidence" value="ECO:0007669"/>
    <property type="project" value="TreeGrafter"/>
</dbReference>
<dbReference type="PANTHER" id="PTHR13155">
    <property type="entry name" value="A-KINASE ANCHOR PROTEINS"/>
    <property type="match status" value="1"/>
</dbReference>
<dbReference type="PANTHER" id="PTHR13155:SF1">
    <property type="entry name" value="A-KINASE ANCHOR PROTEIN 10, MITOCHONDRIAL"/>
    <property type="match status" value="1"/>
</dbReference>
<dbReference type="InterPro" id="IPR052246">
    <property type="entry name" value="Cell_Polariz_PKAAnc"/>
</dbReference>
<dbReference type="RefSeq" id="XP_004991991.1">
    <property type="nucleotide sequence ID" value="XM_004991934.1"/>
</dbReference>
<evidence type="ECO:0000256" key="1">
    <source>
        <dbReference type="SAM" id="MobiDB-lite"/>
    </source>
</evidence>
<dbReference type="Proteomes" id="UP000007799">
    <property type="component" value="Unassembled WGS sequence"/>
</dbReference>
<accession>F2UFG6</accession>
<dbReference type="KEGG" id="sre:PTSG_06604"/>
<dbReference type="STRING" id="946362.F2UFG6"/>
<evidence type="ECO:0000313" key="4">
    <source>
        <dbReference type="Proteomes" id="UP000007799"/>
    </source>
</evidence>
<dbReference type="Pfam" id="PF00615">
    <property type="entry name" value="RGS"/>
    <property type="match status" value="2"/>
</dbReference>
<name>F2UFG6_SALR5</name>
<dbReference type="InterPro" id="IPR036305">
    <property type="entry name" value="RGS_sf"/>
</dbReference>
<evidence type="ECO:0000313" key="3">
    <source>
        <dbReference type="EMBL" id="EGD75534.1"/>
    </source>
</evidence>
<dbReference type="eggNOG" id="KOG3590">
    <property type="taxonomic scope" value="Eukaryota"/>
</dbReference>
<dbReference type="GO" id="GO:0008104">
    <property type="term" value="P:intracellular protein localization"/>
    <property type="evidence" value="ECO:0007669"/>
    <property type="project" value="TreeGrafter"/>
</dbReference>
<organism evidence="4">
    <name type="scientific">Salpingoeca rosetta (strain ATCC 50818 / BSB-021)</name>
    <dbReference type="NCBI Taxonomy" id="946362"/>
    <lineage>
        <taxon>Eukaryota</taxon>
        <taxon>Choanoflagellata</taxon>
        <taxon>Craspedida</taxon>
        <taxon>Salpingoecidae</taxon>
        <taxon>Salpingoeca</taxon>
    </lineage>
</organism>
<dbReference type="SMART" id="SM00315">
    <property type="entry name" value="RGS"/>
    <property type="match status" value="2"/>
</dbReference>
<dbReference type="InterPro" id="IPR016137">
    <property type="entry name" value="RGS"/>
</dbReference>
<keyword evidence="4" id="KW-1185">Reference proteome</keyword>
<feature type="domain" description="RGS" evidence="2">
    <location>
        <begin position="218"/>
        <end position="340"/>
    </location>
</feature>
<dbReference type="Gene3D" id="1.10.167.10">
    <property type="entry name" value="Regulator of G-protein Signalling 4, domain 2"/>
    <property type="match status" value="2"/>
</dbReference>
<dbReference type="SMR" id="F2UFG6"/>
<dbReference type="InterPro" id="IPR044926">
    <property type="entry name" value="RGS_subdomain_2"/>
</dbReference>
<feature type="region of interest" description="Disordered" evidence="1">
    <location>
        <begin position="1"/>
        <end position="58"/>
    </location>
</feature>